<protein>
    <submittedName>
        <fullName evidence="1">Uncharacterized protein</fullName>
    </submittedName>
</protein>
<keyword evidence="2" id="KW-1185">Reference proteome</keyword>
<evidence type="ECO:0000313" key="2">
    <source>
        <dbReference type="Proteomes" id="UP000296988"/>
    </source>
</evidence>
<sequence>MGVGMRIRIIDVDYVLPPGYGDHSLRYFGVSVGDEFEAITYNDYGCAVEHCGEELYVRRREYVILED</sequence>
<proteinExistence type="predicted"/>
<dbReference type="Proteomes" id="UP000296988">
    <property type="component" value="Segment"/>
</dbReference>
<evidence type="ECO:0000313" key="1">
    <source>
        <dbReference type="EMBL" id="QBZ71302.1"/>
    </source>
</evidence>
<dbReference type="EMBL" id="MK737937">
    <property type="protein sequence ID" value="QBZ71302.1"/>
    <property type="molecule type" value="Genomic_DNA"/>
</dbReference>
<accession>A0A4D6DYE4</accession>
<organism evidence="1 2">
    <name type="scientific">Raoultella phage RP180</name>
    <dbReference type="NCBI Taxonomy" id="2565500"/>
    <lineage>
        <taxon>Viruses</taxon>
        <taxon>Duplodnaviria</taxon>
        <taxon>Heunggongvirae</taxon>
        <taxon>Uroviricota</taxon>
        <taxon>Caudoviricetes</taxon>
        <taxon>Sarkviridae</taxon>
        <taxon>Guernseyvirinae</taxon>
        <taxon>Kagunavirus</taxon>
        <taxon>Kagunavirus RP180</taxon>
    </lineage>
</organism>
<reference evidence="2" key="1">
    <citation type="submission" date="2019-04" db="EMBL/GenBank/DDBJ databases">
        <authorList>
            <person name="Morozova V.V."/>
            <person name="Tikunov A.Y."/>
            <person name="Fofanov M.V."/>
            <person name="Tikunova N.V."/>
        </authorList>
    </citation>
    <scope>NUCLEOTIDE SEQUENCE [LARGE SCALE GENOMIC DNA]</scope>
</reference>
<name>A0A4D6DYE4_9CAUD</name>
<gene>
    <name evidence="1" type="ORF">RP180_47</name>
</gene>